<dbReference type="InterPro" id="IPR036179">
    <property type="entry name" value="Ig-like_dom_sf"/>
</dbReference>
<dbReference type="SUPFAM" id="SSF48726">
    <property type="entry name" value="Immunoglobulin"/>
    <property type="match status" value="1"/>
</dbReference>
<keyword evidence="6" id="KW-1015">Disulfide bond</keyword>
<dbReference type="InterPro" id="IPR011161">
    <property type="entry name" value="MHC_I-like_Ag-recog"/>
</dbReference>
<feature type="non-terminal residue" evidence="10">
    <location>
        <position position="1"/>
    </location>
</feature>
<sequence length="350" mass="39293">ATFVSLGATAQPLKAPLPPASPCLEPASFFAEGHLDGQAFVHFDDTKWRAEPQGEWAERLGAETWETESKDLNEAWKELRKLLAEILSLQEEKRGLHSLQETVGCEIREDSHPRGFRLLHFDGELLLSCYPEAHGCSLLQSSARTLAMEMEKSWDTDGFLSKHYRAHVQGELCGRLRGYLESWTGFMERTVPPAVNVTRSQDSEGMVHLTCRAFGFFPRNISVAWFRDEEPMSWDALESGGVLPDENGTYYTWKTITVPQGEEQRVKCIVEHSGNHSTHLAPLGKTLVHQRSRWIVSIPVAVFIIGFCVSCYIKKRKTVSTTGRPGEKSCLSAFLPPDFQSLLKIQVKGS</sequence>
<comment type="similarity">
    <text evidence="2">Belongs to the MHC class I family.</text>
</comment>
<dbReference type="InterPro" id="IPR050208">
    <property type="entry name" value="MHC_class-I_related"/>
</dbReference>
<dbReference type="GO" id="GO:0005615">
    <property type="term" value="C:extracellular space"/>
    <property type="evidence" value="ECO:0007669"/>
    <property type="project" value="TreeGrafter"/>
</dbReference>
<keyword evidence="5 8" id="KW-0472">Membrane</keyword>
<dbReference type="SMART" id="SM00407">
    <property type="entry name" value="IGc1"/>
    <property type="match status" value="1"/>
</dbReference>
<dbReference type="PANTHER" id="PTHR16675:SF154">
    <property type="entry name" value="MHC CLASS I POLYPEPTIDE-RELATED SEQUENCE A-RELATED"/>
    <property type="match status" value="1"/>
</dbReference>
<evidence type="ECO:0000256" key="7">
    <source>
        <dbReference type="ARBA" id="ARBA00023180"/>
    </source>
</evidence>
<evidence type="ECO:0000256" key="4">
    <source>
        <dbReference type="ARBA" id="ARBA00022729"/>
    </source>
</evidence>
<organism evidence="10 11">
    <name type="scientific">Muntiacus muntjak</name>
    <name type="common">Barking deer</name>
    <name type="synonym">Indian muntjac</name>
    <dbReference type="NCBI Taxonomy" id="9888"/>
    <lineage>
        <taxon>Eukaryota</taxon>
        <taxon>Metazoa</taxon>
        <taxon>Chordata</taxon>
        <taxon>Craniata</taxon>
        <taxon>Vertebrata</taxon>
        <taxon>Euteleostomi</taxon>
        <taxon>Mammalia</taxon>
        <taxon>Eutheria</taxon>
        <taxon>Laurasiatheria</taxon>
        <taxon>Artiodactyla</taxon>
        <taxon>Ruminantia</taxon>
        <taxon>Pecora</taxon>
        <taxon>Cervidae</taxon>
        <taxon>Muntiacinae</taxon>
        <taxon>Muntiacus</taxon>
    </lineage>
</organism>
<dbReference type="Pfam" id="PF00129">
    <property type="entry name" value="MHC_I"/>
    <property type="match status" value="1"/>
</dbReference>
<dbReference type="Pfam" id="PF07654">
    <property type="entry name" value="C1-set"/>
    <property type="match status" value="1"/>
</dbReference>
<comment type="caution">
    <text evidence="10">The sequence shown here is derived from an EMBL/GenBank/DDBJ whole genome shotgun (WGS) entry which is preliminary data.</text>
</comment>
<keyword evidence="8" id="KW-1133">Transmembrane helix</keyword>
<evidence type="ECO:0000256" key="8">
    <source>
        <dbReference type="SAM" id="Phobius"/>
    </source>
</evidence>
<gene>
    <name evidence="10" type="ORF">FD754_008671</name>
</gene>
<evidence type="ECO:0000256" key="6">
    <source>
        <dbReference type="ARBA" id="ARBA00023157"/>
    </source>
</evidence>
<dbReference type="Gene3D" id="3.30.500.10">
    <property type="entry name" value="MHC class I-like antigen recognition-like"/>
    <property type="match status" value="1"/>
</dbReference>
<dbReference type="GO" id="GO:0006955">
    <property type="term" value="P:immune response"/>
    <property type="evidence" value="ECO:0007669"/>
    <property type="project" value="TreeGrafter"/>
</dbReference>
<keyword evidence="7" id="KW-0325">Glycoprotein</keyword>
<dbReference type="PANTHER" id="PTHR16675">
    <property type="entry name" value="MHC CLASS I-RELATED"/>
    <property type="match status" value="1"/>
</dbReference>
<name>A0A5N3WUS3_MUNMU</name>
<evidence type="ECO:0000256" key="1">
    <source>
        <dbReference type="ARBA" id="ARBA00004236"/>
    </source>
</evidence>
<dbReference type="FunFam" id="3.30.500.10:FF:000003">
    <property type="entry name" value="IgG receptor FcRn large subunit p51"/>
    <property type="match status" value="1"/>
</dbReference>
<keyword evidence="3" id="KW-1003">Cell membrane</keyword>
<evidence type="ECO:0000256" key="2">
    <source>
        <dbReference type="ARBA" id="ARBA00006909"/>
    </source>
</evidence>
<protein>
    <recommendedName>
        <fullName evidence="9">Ig-like domain-containing protein</fullName>
    </recommendedName>
</protein>
<comment type="subcellular location">
    <subcellularLocation>
        <location evidence="1">Cell membrane</location>
    </subcellularLocation>
</comment>
<dbReference type="InterPro" id="IPR011162">
    <property type="entry name" value="MHC_I/II-like_Ag-recog"/>
</dbReference>
<keyword evidence="8" id="KW-0812">Transmembrane</keyword>
<evidence type="ECO:0000256" key="3">
    <source>
        <dbReference type="ARBA" id="ARBA00022475"/>
    </source>
</evidence>
<evidence type="ECO:0000256" key="5">
    <source>
        <dbReference type="ARBA" id="ARBA00023136"/>
    </source>
</evidence>
<feature type="domain" description="Ig-like" evidence="9">
    <location>
        <begin position="193"/>
        <end position="281"/>
    </location>
</feature>
<dbReference type="InterPro" id="IPR007110">
    <property type="entry name" value="Ig-like_dom"/>
</dbReference>
<dbReference type="AlphaFoldDB" id="A0A5N3WUS3"/>
<dbReference type="GO" id="GO:0009897">
    <property type="term" value="C:external side of plasma membrane"/>
    <property type="evidence" value="ECO:0007669"/>
    <property type="project" value="TreeGrafter"/>
</dbReference>
<keyword evidence="4" id="KW-0732">Signal</keyword>
<dbReference type="SUPFAM" id="SSF54452">
    <property type="entry name" value="MHC antigen-recognition domain"/>
    <property type="match status" value="1"/>
</dbReference>
<dbReference type="Gene3D" id="2.60.40.10">
    <property type="entry name" value="Immunoglobulins"/>
    <property type="match status" value="1"/>
</dbReference>
<reference evidence="10 11" key="1">
    <citation type="submission" date="2019-06" db="EMBL/GenBank/DDBJ databases">
        <title>Discovery of a novel chromosome fission-fusion reversal in muntjac.</title>
        <authorList>
            <person name="Mudd A.B."/>
            <person name="Bredeson J.V."/>
            <person name="Baum R."/>
            <person name="Hockemeyer D."/>
            <person name="Rokhsar D.S."/>
        </authorList>
    </citation>
    <scope>NUCLEOTIDE SEQUENCE [LARGE SCALE GENOMIC DNA]</scope>
    <source>
        <strain evidence="10">UTSW_UCB_Mm</strain>
        <tissue evidence="10">Fibroblast cell line</tissue>
    </source>
</reference>
<keyword evidence="11" id="KW-1185">Reference proteome</keyword>
<dbReference type="InterPro" id="IPR013783">
    <property type="entry name" value="Ig-like_fold"/>
</dbReference>
<dbReference type="EMBL" id="VCEA01000001">
    <property type="protein sequence ID" value="KAB0364515.1"/>
    <property type="molecule type" value="Genomic_DNA"/>
</dbReference>
<evidence type="ECO:0000259" key="9">
    <source>
        <dbReference type="PROSITE" id="PS50835"/>
    </source>
</evidence>
<evidence type="ECO:0000313" key="11">
    <source>
        <dbReference type="Proteomes" id="UP000326458"/>
    </source>
</evidence>
<accession>A0A5N3WUS3</accession>
<evidence type="ECO:0000313" key="10">
    <source>
        <dbReference type="EMBL" id="KAB0364515.1"/>
    </source>
</evidence>
<dbReference type="InterPro" id="IPR037055">
    <property type="entry name" value="MHC_I-like_Ag-recog_sf"/>
</dbReference>
<dbReference type="InterPro" id="IPR003597">
    <property type="entry name" value="Ig_C1-set"/>
</dbReference>
<dbReference type="PROSITE" id="PS50835">
    <property type="entry name" value="IG_LIKE"/>
    <property type="match status" value="1"/>
</dbReference>
<dbReference type="Proteomes" id="UP000326458">
    <property type="component" value="Unassembled WGS sequence"/>
</dbReference>
<dbReference type="FunFam" id="2.60.40.10:FF:000204">
    <property type="entry name" value="Major histocompatibility complex, class I-related protein"/>
    <property type="match status" value="1"/>
</dbReference>
<proteinExistence type="inferred from homology"/>
<feature type="transmembrane region" description="Helical" evidence="8">
    <location>
        <begin position="294"/>
        <end position="313"/>
    </location>
</feature>